<organism evidence="1 2">
    <name type="scientific">Clostridium celatum DSM 1785</name>
    <dbReference type="NCBI Taxonomy" id="545697"/>
    <lineage>
        <taxon>Bacteria</taxon>
        <taxon>Bacillati</taxon>
        <taxon>Bacillota</taxon>
        <taxon>Clostridia</taxon>
        <taxon>Eubacteriales</taxon>
        <taxon>Clostridiaceae</taxon>
        <taxon>Clostridium</taxon>
    </lineage>
</organism>
<dbReference type="RefSeq" id="WP_005215125.1">
    <property type="nucleotide sequence ID" value="NZ_KB291681.1"/>
</dbReference>
<dbReference type="EMBL" id="AMEZ01000093">
    <property type="protein sequence ID" value="EKY23861.1"/>
    <property type="molecule type" value="Genomic_DNA"/>
</dbReference>
<dbReference type="AlphaFoldDB" id="L1Q7H1"/>
<dbReference type="HOGENOM" id="CLU_164011_2_0_9"/>
<dbReference type="Proteomes" id="UP000010420">
    <property type="component" value="Unassembled WGS sequence"/>
</dbReference>
<sequence length="111" mass="13052">MDIGYSDKKVQKICENKKEAIKKLGQDVALKMFQRLQWIAKAPNLDFFNTSYKFLRLHKLSGNYDGMYALDINKQYRLIFYPCNEEGEPDTESDFKSISIVTIQEVSKHYE</sequence>
<dbReference type="Gene3D" id="3.30.2310.20">
    <property type="entry name" value="RelE-like"/>
    <property type="match status" value="1"/>
</dbReference>
<reference evidence="1 2" key="1">
    <citation type="submission" date="2012-05" db="EMBL/GenBank/DDBJ databases">
        <authorList>
            <person name="Weinstock G."/>
            <person name="Sodergren E."/>
            <person name="Lobos E.A."/>
            <person name="Fulton L."/>
            <person name="Fulton R."/>
            <person name="Courtney L."/>
            <person name="Fronick C."/>
            <person name="O'Laughlin M."/>
            <person name="Godfrey J."/>
            <person name="Wilson R.M."/>
            <person name="Miner T."/>
            <person name="Farmer C."/>
            <person name="Delehaunty K."/>
            <person name="Cordes M."/>
            <person name="Minx P."/>
            <person name="Tomlinson C."/>
            <person name="Chen J."/>
            <person name="Wollam A."/>
            <person name="Pepin K.H."/>
            <person name="Bhonagiri V."/>
            <person name="Zhang X."/>
            <person name="Suruliraj S."/>
            <person name="Warren W."/>
            <person name="Mitreva M."/>
            <person name="Mardis E.R."/>
            <person name="Wilson R.K."/>
        </authorList>
    </citation>
    <scope>NUCLEOTIDE SEQUENCE [LARGE SCALE GENOMIC DNA]</scope>
    <source>
        <strain evidence="1 2">DSM 1785</strain>
    </source>
</reference>
<dbReference type="STRING" id="545697.HMPREF0216_02874"/>
<dbReference type="PATRIC" id="fig|545697.3.peg.2826"/>
<dbReference type="InterPro" id="IPR035093">
    <property type="entry name" value="RelE/ParE_toxin_dom_sf"/>
</dbReference>
<gene>
    <name evidence="1" type="ORF">HMPREF0216_02874</name>
</gene>
<evidence type="ECO:0000313" key="2">
    <source>
        <dbReference type="Proteomes" id="UP000010420"/>
    </source>
</evidence>
<dbReference type="SUPFAM" id="SSF143011">
    <property type="entry name" value="RelE-like"/>
    <property type="match status" value="1"/>
</dbReference>
<evidence type="ECO:0000313" key="1">
    <source>
        <dbReference type="EMBL" id="EKY23861.1"/>
    </source>
</evidence>
<dbReference type="eggNOG" id="COG3549">
    <property type="taxonomic scope" value="Bacteria"/>
</dbReference>
<protein>
    <submittedName>
        <fullName evidence="1">Toxin-antitoxin system, toxin component, RelE family</fullName>
    </submittedName>
</protein>
<accession>L1Q7H1</accession>
<keyword evidence="2" id="KW-1185">Reference proteome</keyword>
<comment type="caution">
    <text evidence="1">The sequence shown here is derived from an EMBL/GenBank/DDBJ whole genome shotgun (WGS) entry which is preliminary data.</text>
</comment>
<name>L1Q7H1_9CLOT</name>
<dbReference type="OrthoDB" id="9801026at2"/>
<proteinExistence type="predicted"/>